<proteinExistence type="predicted"/>
<evidence type="ECO:0000256" key="1">
    <source>
        <dbReference type="SAM" id="Phobius"/>
    </source>
</evidence>
<keyword evidence="1" id="KW-1133">Transmembrane helix</keyword>
<accession>A0ABS9KMN0</accession>
<keyword evidence="1" id="KW-0472">Membrane</keyword>
<dbReference type="Proteomes" id="UP001165367">
    <property type="component" value="Unassembled WGS sequence"/>
</dbReference>
<feature type="transmembrane region" description="Helical" evidence="1">
    <location>
        <begin position="44"/>
        <end position="66"/>
    </location>
</feature>
<comment type="caution">
    <text evidence="2">The sequence shown here is derived from an EMBL/GenBank/DDBJ whole genome shotgun (WGS) entry which is preliminary data.</text>
</comment>
<feature type="transmembrane region" description="Helical" evidence="1">
    <location>
        <begin position="21"/>
        <end position="38"/>
    </location>
</feature>
<keyword evidence="3" id="KW-1185">Reference proteome</keyword>
<evidence type="ECO:0000313" key="2">
    <source>
        <dbReference type="EMBL" id="MCG2613578.1"/>
    </source>
</evidence>
<gene>
    <name evidence="2" type="ORF">LZZ85_04770</name>
</gene>
<dbReference type="RefSeq" id="WP_237868979.1">
    <property type="nucleotide sequence ID" value="NZ_JAKLTR010000002.1"/>
</dbReference>
<name>A0ABS9KMN0_9BACT</name>
<protein>
    <recommendedName>
        <fullName evidence="4">Holin</fullName>
    </recommendedName>
</protein>
<evidence type="ECO:0000313" key="3">
    <source>
        <dbReference type="Proteomes" id="UP001165367"/>
    </source>
</evidence>
<dbReference type="EMBL" id="JAKLTR010000002">
    <property type="protein sequence ID" value="MCG2613578.1"/>
    <property type="molecule type" value="Genomic_DNA"/>
</dbReference>
<keyword evidence="1" id="KW-0812">Transmembrane</keyword>
<reference evidence="2" key="1">
    <citation type="submission" date="2022-01" db="EMBL/GenBank/DDBJ databases">
        <authorList>
            <person name="Jo J.-H."/>
            <person name="Im W.-T."/>
        </authorList>
    </citation>
    <scope>NUCLEOTIDE SEQUENCE</scope>
    <source>
        <strain evidence="2">NA20</strain>
    </source>
</reference>
<evidence type="ECO:0008006" key="4">
    <source>
        <dbReference type="Google" id="ProtNLM"/>
    </source>
</evidence>
<sequence>MKPFFQRLQQDTPPFFRTLRNIGLCLAAAGTTIVAAPIELPSFIVTIANYLIVAGSVASAISQATVMEEDK</sequence>
<organism evidence="2 3">
    <name type="scientific">Terrimonas ginsenosidimutans</name>
    <dbReference type="NCBI Taxonomy" id="2908004"/>
    <lineage>
        <taxon>Bacteria</taxon>
        <taxon>Pseudomonadati</taxon>
        <taxon>Bacteroidota</taxon>
        <taxon>Chitinophagia</taxon>
        <taxon>Chitinophagales</taxon>
        <taxon>Chitinophagaceae</taxon>
        <taxon>Terrimonas</taxon>
    </lineage>
</organism>